<dbReference type="GO" id="GO:0015267">
    <property type="term" value="F:channel activity"/>
    <property type="evidence" value="ECO:0007669"/>
    <property type="project" value="InterPro"/>
</dbReference>
<evidence type="ECO:0000256" key="7">
    <source>
        <dbReference type="SAM" id="Phobius"/>
    </source>
</evidence>
<dbReference type="EMBL" id="LJIW01000002">
    <property type="protein sequence ID" value="PNG93716.1"/>
    <property type="molecule type" value="Genomic_DNA"/>
</dbReference>
<feature type="transmembrane region" description="Helical" evidence="7">
    <location>
        <begin position="228"/>
        <end position="246"/>
    </location>
</feature>
<comment type="subcellular location">
    <subcellularLocation>
        <location evidence="1">Membrane</location>
        <topology evidence="1">Multi-pass membrane protein</topology>
    </subcellularLocation>
</comment>
<feature type="transmembrane region" description="Helical" evidence="7">
    <location>
        <begin position="63"/>
        <end position="84"/>
    </location>
</feature>
<feature type="transmembrane region" description="Helical" evidence="7">
    <location>
        <begin position="105"/>
        <end position="135"/>
    </location>
</feature>
<dbReference type="InterPro" id="IPR000425">
    <property type="entry name" value="MIP"/>
</dbReference>
<evidence type="ECO:0008006" key="10">
    <source>
        <dbReference type="Google" id="ProtNLM"/>
    </source>
</evidence>
<dbReference type="PROSITE" id="PS00221">
    <property type="entry name" value="MIP"/>
    <property type="match status" value="1"/>
</dbReference>
<dbReference type="GO" id="GO:0016020">
    <property type="term" value="C:membrane"/>
    <property type="evidence" value="ECO:0007669"/>
    <property type="project" value="UniProtKB-SubCell"/>
</dbReference>
<comment type="caution">
    <text evidence="8">The sequence shown here is derived from an EMBL/GenBank/DDBJ whole genome shotgun (WGS) entry which is preliminary data.</text>
</comment>
<evidence type="ECO:0000256" key="3">
    <source>
        <dbReference type="ARBA" id="ARBA00022692"/>
    </source>
</evidence>
<proteinExistence type="inferred from homology"/>
<evidence type="ECO:0000256" key="2">
    <source>
        <dbReference type="ARBA" id="ARBA00022448"/>
    </source>
</evidence>
<dbReference type="InterPro" id="IPR023271">
    <property type="entry name" value="Aquaporin-like"/>
</dbReference>
<evidence type="ECO:0000313" key="9">
    <source>
        <dbReference type="Proteomes" id="UP000236520"/>
    </source>
</evidence>
<dbReference type="PANTHER" id="PTHR45724:SF13">
    <property type="entry name" value="AQUAPORIN NIP1-1-RELATED"/>
    <property type="match status" value="1"/>
</dbReference>
<dbReference type="PRINTS" id="PR00783">
    <property type="entry name" value="MINTRINSICP"/>
</dbReference>
<feature type="transmembrane region" description="Helical" evidence="7">
    <location>
        <begin position="155"/>
        <end position="180"/>
    </location>
</feature>
<organism evidence="8 9">
    <name type="scientific">Streptomyces malaysiensis</name>
    <dbReference type="NCBI Taxonomy" id="92644"/>
    <lineage>
        <taxon>Bacteria</taxon>
        <taxon>Bacillati</taxon>
        <taxon>Actinomycetota</taxon>
        <taxon>Actinomycetes</taxon>
        <taxon>Kitasatosporales</taxon>
        <taxon>Streptomycetaceae</taxon>
        <taxon>Streptomyces</taxon>
        <taxon>Streptomyces violaceusniger group</taxon>
    </lineage>
</organism>
<keyword evidence="5 7" id="KW-0472">Membrane</keyword>
<keyword evidence="3 6" id="KW-0812">Transmembrane</keyword>
<dbReference type="Proteomes" id="UP000236520">
    <property type="component" value="Unassembled WGS sequence"/>
</dbReference>
<reference evidence="8 9" key="1">
    <citation type="submission" date="2015-09" db="EMBL/GenBank/DDBJ databases">
        <title>Genome sequence, genome mining and natural product profiling of a biocontrol bacterium Streptomyces malaysiensis F913.</title>
        <authorList>
            <person name="Xu Y."/>
            <person name="Wei J."/>
            <person name="Xie J."/>
            <person name="Li T."/>
            <person name="Zhou Z."/>
        </authorList>
    </citation>
    <scope>NUCLEOTIDE SEQUENCE [LARGE SCALE GENOMIC DNA]</scope>
    <source>
        <strain evidence="8 9">F913</strain>
    </source>
</reference>
<dbReference type="InterPro" id="IPR022357">
    <property type="entry name" value="MIP_CS"/>
</dbReference>
<evidence type="ECO:0000256" key="1">
    <source>
        <dbReference type="ARBA" id="ARBA00004141"/>
    </source>
</evidence>
<keyword evidence="4 7" id="KW-1133">Transmembrane helix</keyword>
<dbReference type="AlphaFoldDB" id="A0A2J7Z0A7"/>
<sequence length="275" mass="28271">MDHAAGPHDAPADLVPAGPVTWRTVGRNSALEFLLTFVLLFGVVTIVRWVAGPSPVSAVVHQIHMQLLIIGGCVGLLLAGLIVSPGGKASGGHINPAISIAMWRFGLLPGTAVVPYIAAQLAGSLLGALAGRAVWGPAAGRPPVVDAALRPGRGWSAGALFAAEAVSMGVIVLLVGIFLAVPRLVPLVPWLVGFLIGAAIALLGTTTGGSVNPARQFGPAIVEGHLDFLWVYLLAPMVGAVLAASLRDTVMGRRARTRARTRARILAPPRRGNGP</sequence>
<evidence type="ECO:0000256" key="5">
    <source>
        <dbReference type="ARBA" id="ARBA00023136"/>
    </source>
</evidence>
<dbReference type="RefSeq" id="WP_102937635.1">
    <property type="nucleotide sequence ID" value="NZ_LJIW01000002.1"/>
</dbReference>
<dbReference type="InterPro" id="IPR034294">
    <property type="entry name" value="Aquaporin_transptr"/>
</dbReference>
<accession>A0A2J7Z0A7</accession>
<dbReference type="Pfam" id="PF00230">
    <property type="entry name" value="MIP"/>
    <property type="match status" value="1"/>
</dbReference>
<gene>
    <name evidence="8" type="ORF">SMF913_29181</name>
</gene>
<evidence type="ECO:0000313" key="8">
    <source>
        <dbReference type="EMBL" id="PNG93716.1"/>
    </source>
</evidence>
<dbReference type="PANTHER" id="PTHR45724">
    <property type="entry name" value="AQUAPORIN NIP2-1"/>
    <property type="match status" value="1"/>
</dbReference>
<feature type="transmembrane region" description="Helical" evidence="7">
    <location>
        <begin position="33"/>
        <end position="51"/>
    </location>
</feature>
<evidence type="ECO:0000256" key="6">
    <source>
        <dbReference type="RuleBase" id="RU000477"/>
    </source>
</evidence>
<name>A0A2J7Z0A7_STRMQ</name>
<protein>
    <recommendedName>
        <fullName evidence="10">Glycerol uptake facilitator protein</fullName>
    </recommendedName>
</protein>
<dbReference type="SUPFAM" id="SSF81338">
    <property type="entry name" value="Aquaporin-like"/>
    <property type="match status" value="1"/>
</dbReference>
<evidence type="ECO:0000256" key="4">
    <source>
        <dbReference type="ARBA" id="ARBA00022989"/>
    </source>
</evidence>
<dbReference type="Gene3D" id="1.20.1080.10">
    <property type="entry name" value="Glycerol uptake facilitator protein"/>
    <property type="match status" value="1"/>
</dbReference>
<keyword evidence="9" id="KW-1185">Reference proteome</keyword>
<keyword evidence="2 6" id="KW-0813">Transport</keyword>
<feature type="transmembrane region" description="Helical" evidence="7">
    <location>
        <begin position="187"/>
        <end position="208"/>
    </location>
</feature>
<comment type="similarity">
    <text evidence="6">Belongs to the MIP/aquaporin (TC 1.A.8) family.</text>
</comment>